<evidence type="ECO:0000256" key="1">
    <source>
        <dbReference type="SAM" id="Phobius"/>
    </source>
</evidence>
<evidence type="ECO:0008006" key="4">
    <source>
        <dbReference type="Google" id="ProtNLM"/>
    </source>
</evidence>
<feature type="transmembrane region" description="Helical" evidence="1">
    <location>
        <begin position="20"/>
        <end position="41"/>
    </location>
</feature>
<keyword evidence="1" id="KW-1133">Transmembrane helix</keyword>
<reference evidence="2 3" key="1">
    <citation type="submission" date="2021-08" db="EMBL/GenBank/DDBJ databases">
        <authorList>
            <person name="Peeters C."/>
        </authorList>
    </citation>
    <scope>NUCLEOTIDE SEQUENCE [LARGE SCALE GENOMIC DNA]</scope>
    <source>
        <strain evidence="2 3">LMG 23994</strain>
    </source>
</reference>
<keyword evidence="1" id="KW-0812">Transmembrane</keyword>
<organism evidence="2 3">
    <name type="scientific">Cupriavidus pinatubonensis</name>
    <dbReference type="NCBI Taxonomy" id="248026"/>
    <lineage>
        <taxon>Bacteria</taxon>
        <taxon>Pseudomonadati</taxon>
        <taxon>Pseudomonadota</taxon>
        <taxon>Betaproteobacteria</taxon>
        <taxon>Burkholderiales</taxon>
        <taxon>Burkholderiaceae</taxon>
        <taxon>Cupriavidus</taxon>
    </lineage>
</organism>
<proteinExistence type="predicted"/>
<dbReference type="EMBL" id="CAJZAF010000047">
    <property type="protein sequence ID" value="CAG9186070.1"/>
    <property type="molecule type" value="Genomic_DNA"/>
</dbReference>
<comment type="caution">
    <text evidence="2">The sequence shown here is derived from an EMBL/GenBank/DDBJ whole genome shotgun (WGS) entry which is preliminary data.</text>
</comment>
<name>A0ABM8Y030_9BURK</name>
<gene>
    <name evidence="2" type="ORF">LMG23994_06037</name>
</gene>
<sequence>MPIDLTPAGVARPYPRKPRLLPWLGIWIACNVFGAAAALLLWPKGVPAQGTRFWVCVIGIPNLVYLFLLGIRRAGFEAQWLLASYWNRVRIKWLVAAVKRGQRPLQVLGTGYCLPLGPHDLAAVIAADKPLMKAQPPRRGSGLPIHNRFDDASMTVVQPDDEGDPWGDAMSATPPAPPEQVPTIILKIAAALAPLASSLHAVAQYGPAYAPVVRVTAQLGHAALREQQVREALRRAGLPALECAPVPAEQGLMVADTWLDSGERRPLLVIAVDWQDDAPPENCTEGCIAVLLNTGFYHLPESVRVAGILHRPVEGSADALGDLFRMALLWGRAKAPAVTRTWITALDSEYDRALLPAWKAASLEQLAKAEAQCRPDRIIGHAASLNPWVSVAAAISCGASGPQLIMDRAQAALLHVTPCPNDNADQ</sequence>
<keyword evidence="1" id="KW-0472">Membrane</keyword>
<feature type="transmembrane region" description="Helical" evidence="1">
    <location>
        <begin position="53"/>
        <end position="71"/>
    </location>
</feature>
<protein>
    <recommendedName>
        <fullName evidence="4">Transmembrane protein</fullName>
    </recommendedName>
</protein>
<dbReference type="Proteomes" id="UP000701702">
    <property type="component" value="Unassembled WGS sequence"/>
</dbReference>
<evidence type="ECO:0000313" key="3">
    <source>
        <dbReference type="Proteomes" id="UP000701702"/>
    </source>
</evidence>
<dbReference type="RefSeq" id="WP_224009326.1">
    <property type="nucleotide sequence ID" value="NZ_CAJZAF010000047.1"/>
</dbReference>
<accession>A0ABM8Y030</accession>
<keyword evidence="3" id="KW-1185">Reference proteome</keyword>
<evidence type="ECO:0000313" key="2">
    <source>
        <dbReference type="EMBL" id="CAG9186070.1"/>
    </source>
</evidence>